<dbReference type="EMBL" id="CM055113">
    <property type="protein sequence ID" value="KAJ7515682.1"/>
    <property type="molecule type" value="Genomic_DNA"/>
</dbReference>
<reference evidence="2" key="1">
    <citation type="journal article" date="2024" name="Proc. Natl. Acad. Sci. U.S.A.">
        <title>Extraordinary preservation of gene collinearity over three hundred million years revealed in homosporous lycophytes.</title>
        <authorList>
            <person name="Li C."/>
            <person name="Wickell D."/>
            <person name="Kuo L.Y."/>
            <person name="Chen X."/>
            <person name="Nie B."/>
            <person name="Liao X."/>
            <person name="Peng D."/>
            <person name="Ji J."/>
            <person name="Jenkins J."/>
            <person name="Williams M."/>
            <person name="Shu S."/>
            <person name="Plott C."/>
            <person name="Barry K."/>
            <person name="Rajasekar S."/>
            <person name="Grimwood J."/>
            <person name="Han X."/>
            <person name="Sun S."/>
            <person name="Hou Z."/>
            <person name="He W."/>
            <person name="Dai G."/>
            <person name="Sun C."/>
            <person name="Schmutz J."/>
            <person name="Leebens-Mack J.H."/>
            <person name="Li F.W."/>
            <person name="Wang L."/>
        </authorList>
    </citation>
    <scope>NUCLEOTIDE SEQUENCE [LARGE SCALE GENOMIC DNA]</scope>
    <source>
        <strain evidence="2">cv. PW_Plant_1</strain>
    </source>
</reference>
<dbReference type="Proteomes" id="UP001162992">
    <property type="component" value="Chromosome 22"/>
</dbReference>
<organism evidence="1 2">
    <name type="scientific">Diphasiastrum complanatum</name>
    <name type="common">Issler's clubmoss</name>
    <name type="synonym">Lycopodium complanatum</name>
    <dbReference type="NCBI Taxonomy" id="34168"/>
    <lineage>
        <taxon>Eukaryota</taxon>
        <taxon>Viridiplantae</taxon>
        <taxon>Streptophyta</taxon>
        <taxon>Embryophyta</taxon>
        <taxon>Tracheophyta</taxon>
        <taxon>Lycopodiopsida</taxon>
        <taxon>Lycopodiales</taxon>
        <taxon>Lycopodiaceae</taxon>
        <taxon>Lycopodioideae</taxon>
        <taxon>Diphasiastrum</taxon>
    </lineage>
</organism>
<evidence type="ECO:0000313" key="2">
    <source>
        <dbReference type="Proteomes" id="UP001162992"/>
    </source>
</evidence>
<protein>
    <submittedName>
        <fullName evidence="1">Uncharacterized protein</fullName>
    </submittedName>
</protein>
<sequence length="103" mass="11384">MRFYAITVIYILAPTGAVGKSDRQDCILGHLMQEGPTPVSALIHAATTVTAGVFMIAFFETSTEYSANALIVITFRSYDVILHGNHWNIMKHFNKEGHSLLNS</sequence>
<accession>A0ACC2ADQ7</accession>
<name>A0ACC2ADQ7_DIPCM</name>
<comment type="caution">
    <text evidence="1">The sequence shown here is derived from an EMBL/GenBank/DDBJ whole genome shotgun (WGS) entry which is preliminary data.</text>
</comment>
<proteinExistence type="predicted"/>
<keyword evidence="2" id="KW-1185">Reference proteome</keyword>
<evidence type="ECO:0000313" key="1">
    <source>
        <dbReference type="EMBL" id="KAJ7515682.1"/>
    </source>
</evidence>
<gene>
    <name evidence="1" type="ORF">O6H91_22G023200</name>
</gene>